<dbReference type="RefSeq" id="WP_191037984.1">
    <property type="nucleotide sequence ID" value="NZ_JACXAA010000002.1"/>
</dbReference>
<reference evidence="2" key="1">
    <citation type="submission" date="2020-09" db="EMBL/GenBank/DDBJ databases">
        <authorList>
            <person name="Kim M.K."/>
        </authorList>
    </citation>
    <scope>NUCLEOTIDE SEQUENCE</scope>
    <source>
        <strain evidence="2">BT704</strain>
    </source>
</reference>
<feature type="signal peptide" evidence="1">
    <location>
        <begin position="1"/>
        <end position="25"/>
    </location>
</feature>
<keyword evidence="1" id="KW-0732">Signal</keyword>
<keyword evidence="3" id="KW-1185">Reference proteome</keyword>
<sequence length="246" mass="27094">MNLYSFRCHRLTGLFLFLMISSALAQKPFKPTEPHFDPKQPIPKIKINCLLANGQPRKYPCEFIVTKFEVINSPQSVLNNVGWNNQSATLLLSKAKSIQNVTISGKPLRYCTYDVELTFLRIAPPAKPTSTYDLRLYPRPKGAESTLLSDLLSIPGAPAKPALSIPVGQKQTVTVPLTLLIDPSNPSNPLFVVNPISSTTGAPSIDVRMYLHNMATTASLPQNAQGYQQARDYAEWSASISLLVKP</sequence>
<accession>A0A927AZ55</accession>
<gene>
    <name evidence="2" type="ORF">IC230_05500</name>
</gene>
<comment type="caution">
    <text evidence="2">The sequence shown here is derived from an EMBL/GenBank/DDBJ whole genome shotgun (WGS) entry which is preliminary data.</text>
</comment>
<proteinExistence type="predicted"/>
<evidence type="ECO:0000313" key="3">
    <source>
        <dbReference type="Proteomes" id="UP000653797"/>
    </source>
</evidence>
<dbReference type="EMBL" id="JACXAA010000002">
    <property type="protein sequence ID" value="MBD2752337.1"/>
    <property type="molecule type" value="Genomic_DNA"/>
</dbReference>
<protein>
    <submittedName>
        <fullName evidence="2">Uncharacterized protein</fullName>
    </submittedName>
</protein>
<evidence type="ECO:0000313" key="2">
    <source>
        <dbReference type="EMBL" id="MBD2752337.1"/>
    </source>
</evidence>
<dbReference type="AlphaFoldDB" id="A0A927AZ55"/>
<evidence type="ECO:0000256" key="1">
    <source>
        <dbReference type="SAM" id="SignalP"/>
    </source>
</evidence>
<organism evidence="2 3">
    <name type="scientific">Spirosoma validum</name>
    <dbReference type="NCBI Taxonomy" id="2771355"/>
    <lineage>
        <taxon>Bacteria</taxon>
        <taxon>Pseudomonadati</taxon>
        <taxon>Bacteroidota</taxon>
        <taxon>Cytophagia</taxon>
        <taxon>Cytophagales</taxon>
        <taxon>Cytophagaceae</taxon>
        <taxon>Spirosoma</taxon>
    </lineage>
</organism>
<dbReference type="Proteomes" id="UP000653797">
    <property type="component" value="Unassembled WGS sequence"/>
</dbReference>
<name>A0A927AZ55_9BACT</name>
<feature type="chain" id="PRO_5038012503" evidence="1">
    <location>
        <begin position="26"/>
        <end position="246"/>
    </location>
</feature>